<evidence type="ECO:0000259" key="4">
    <source>
        <dbReference type="Pfam" id="PF01507"/>
    </source>
</evidence>
<dbReference type="InterPro" id="IPR002500">
    <property type="entry name" value="PAPS_reduct_dom"/>
</dbReference>
<dbReference type="GO" id="GO:0019379">
    <property type="term" value="P:sulfate assimilation, phosphoadenylyl sulfate reduction by phosphoadenylyl-sulfate reductase (thioredoxin)"/>
    <property type="evidence" value="ECO:0000318"/>
    <property type="project" value="GO_Central"/>
</dbReference>
<feature type="non-terminal residue" evidence="5">
    <location>
        <position position="277"/>
    </location>
</feature>
<reference evidence="5 6" key="2">
    <citation type="journal article" date="2008" name="Nature">
        <title>The Phaeodactylum genome reveals the evolutionary history of diatom genomes.</title>
        <authorList>
            <person name="Bowler C."/>
            <person name="Allen A.E."/>
            <person name="Badger J.H."/>
            <person name="Grimwood J."/>
            <person name="Jabbari K."/>
            <person name="Kuo A."/>
            <person name="Maheswari U."/>
            <person name="Martens C."/>
            <person name="Maumus F."/>
            <person name="Otillar R.P."/>
            <person name="Rayko E."/>
            <person name="Salamov A."/>
            <person name="Vandepoele K."/>
            <person name="Beszteri B."/>
            <person name="Gruber A."/>
            <person name="Heijde M."/>
            <person name="Katinka M."/>
            <person name="Mock T."/>
            <person name="Valentin K."/>
            <person name="Verret F."/>
            <person name="Berges J.A."/>
            <person name="Brownlee C."/>
            <person name="Cadoret J.P."/>
            <person name="Chiovitti A."/>
            <person name="Choi C.J."/>
            <person name="Coesel S."/>
            <person name="De Martino A."/>
            <person name="Detter J.C."/>
            <person name="Durkin C."/>
            <person name="Falciatore A."/>
            <person name="Fournet J."/>
            <person name="Haruta M."/>
            <person name="Huysman M.J."/>
            <person name="Jenkins B.D."/>
            <person name="Jiroutova K."/>
            <person name="Jorgensen R.E."/>
            <person name="Joubert Y."/>
            <person name="Kaplan A."/>
            <person name="Kroger N."/>
            <person name="Kroth P.G."/>
            <person name="La Roche J."/>
            <person name="Lindquist E."/>
            <person name="Lommer M."/>
            <person name="Martin-Jezequel V."/>
            <person name="Lopez P.J."/>
            <person name="Lucas S."/>
            <person name="Mangogna M."/>
            <person name="McGinnis K."/>
            <person name="Medlin L.K."/>
            <person name="Montsant A."/>
            <person name="Oudot-Le Secq M.P."/>
            <person name="Napoli C."/>
            <person name="Obornik M."/>
            <person name="Parker M.S."/>
            <person name="Petit J.L."/>
            <person name="Porcel B.M."/>
            <person name="Poulsen N."/>
            <person name="Robison M."/>
            <person name="Rychlewski L."/>
            <person name="Rynearson T.A."/>
            <person name="Schmutz J."/>
            <person name="Shapiro H."/>
            <person name="Siaut M."/>
            <person name="Stanley M."/>
            <person name="Sussman M.R."/>
            <person name="Taylor A.R."/>
            <person name="Vardi A."/>
            <person name="von Dassow P."/>
            <person name="Vyverman W."/>
            <person name="Willis A."/>
            <person name="Wyrwicz L.S."/>
            <person name="Rokhsar D.S."/>
            <person name="Weissenbach J."/>
            <person name="Armbrust E.V."/>
            <person name="Green B.R."/>
            <person name="Van de Peer Y."/>
            <person name="Grigoriev I.V."/>
        </authorList>
    </citation>
    <scope>NUCLEOTIDE SEQUENCE [LARGE SCALE GENOMIC DNA]</scope>
    <source>
        <strain evidence="5 6">CCMP1335</strain>
    </source>
</reference>
<name>B5YMF1_THAPS</name>
<dbReference type="STRING" id="35128.B5YMF1"/>
<dbReference type="PaxDb" id="35128-Thaps35690"/>
<sequence length="277" mass="32473">MTYEELSYVNEELATLEPRFILHWAHQQLQLIQSKDQTTHLRNQREAPMVQVTSFGPSGLVVLHLLSQLHMLNDVPVVTLDTLHLFKESYEFYDTVQQSSKFNGMELTITKPIRRDDDGDETEIQTRQEFDEIYGAELWKTEPEQYVQLTKQKPLEKLTNSWHVKMWITGRRRSQGGERTNLKVLEFARTWKLNPLAYLSYSQVWEHIRHYNLPYNSLYDKGYTSLGDEMTTDLPTGSDERSGRFVGMNRTECGLHSHRNKIHAEKEQALAKLENVE</sequence>
<gene>
    <name evidence="5" type="ORF">THAPS_35690</name>
</gene>
<dbReference type="CDD" id="cd23945">
    <property type="entry name" value="PAPS_reductase"/>
    <property type="match status" value="1"/>
</dbReference>
<evidence type="ECO:0000256" key="3">
    <source>
        <dbReference type="ARBA" id="ARBA00024327"/>
    </source>
</evidence>
<comment type="similarity">
    <text evidence="1">Belongs to the PAPS reductase family. CysH subfamily.</text>
</comment>
<protein>
    <recommendedName>
        <fullName evidence="4">Phosphoadenosine phosphosulphate reductase domain-containing protein</fullName>
    </recommendedName>
</protein>
<comment type="pathway">
    <text evidence="3">Sulfur metabolism; hydrogen sulfide biosynthesis; sulfite from sulfate.</text>
</comment>
<dbReference type="HOGENOM" id="CLU_044089_0_1_1"/>
<dbReference type="EMBL" id="CP001160">
    <property type="protein sequence ID" value="ACI64450.1"/>
    <property type="molecule type" value="Genomic_DNA"/>
</dbReference>
<dbReference type="SUPFAM" id="SSF52402">
    <property type="entry name" value="Adenine nucleotide alpha hydrolases-like"/>
    <property type="match status" value="1"/>
</dbReference>
<keyword evidence="2" id="KW-0560">Oxidoreductase</keyword>
<dbReference type="PIRSF" id="PIRSF000857">
    <property type="entry name" value="PAPS_reductase"/>
    <property type="match status" value="1"/>
</dbReference>
<dbReference type="Pfam" id="PF01507">
    <property type="entry name" value="PAPS_reduct"/>
    <property type="match status" value="1"/>
</dbReference>
<evidence type="ECO:0000256" key="2">
    <source>
        <dbReference type="ARBA" id="ARBA00023002"/>
    </source>
</evidence>
<keyword evidence="6" id="KW-1185">Reference proteome</keyword>
<dbReference type="Gene3D" id="3.40.50.620">
    <property type="entry name" value="HUPs"/>
    <property type="match status" value="1"/>
</dbReference>
<dbReference type="NCBIfam" id="TIGR00434">
    <property type="entry name" value="cysH"/>
    <property type="match status" value="1"/>
</dbReference>
<proteinExistence type="inferred from homology"/>
<dbReference type="FunFam" id="3.40.50.620:FF:000332">
    <property type="entry name" value="Phosphoadenosine phosphosulfate reductase"/>
    <property type="match status" value="1"/>
</dbReference>
<dbReference type="PANTHER" id="PTHR46509:SF1">
    <property type="entry name" value="PHOSPHOADENOSINE PHOSPHOSULFATE REDUCTASE"/>
    <property type="match status" value="1"/>
</dbReference>
<dbReference type="eggNOG" id="KOG0189">
    <property type="taxonomic scope" value="Eukaryota"/>
</dbReference>
<dbReference type="InterPro" id="IPR004511">
    <property type="entry name" value="PAPS/APS_Rdtase"/>
</dbReference>
<reference evidence="5 6" key="1">
    <citation type="journal article" date="2004" name="Science">
        <title>The genome of the diatom Thalassiosira pseudonana: ecology, evolution, and metabolism.</title>
        <authorList>
            <person name="Armbrust E.V."/>
            <person name="Berges J.A."/>
            <person name="Bowler C."/>
            <person name="Green B.R."/>
            <person name="Martinez D."/>
            <person name="Putnam N.H."/>
            <person name="Zhou S."/>
            <person name="Allen A.E."/>
            <person name="Apt K.E."/>
            <person name="Bechner M."/>
            <person name="Brzezinski M.A."/>
            <person name="Chaal B.K."/>
            <person name="Chiovitti A."/>
            <person name="Davis A.K."/>
            <person name="Demarest M.S."/>
            <person name="Detter J.C."/>
            <person name="Glavina T."/>
            <person name="Goodstein D."/>
            <person name="Hadi M.Z."/>
            <person name="Hellsten U."/>
            <person name="Hildebrand M."/>
            <person name="Jenkins B.D."/>
            <person name="Jurka J."/>
            <person name="Kapitonov V.V."/>
            <person name="Kroger N."/>
            <person name="Lau W.W."/>
            <person name="Lane T.W."/>
            <person name="Larimer F.W."/>
            <person name="Lippmeier J.C."/>
            <person name="Lucas S."/>
            <person name="Medina M."/>
            <person name="Montsant A."/>
            <person name="Obornik M."/>
            <person name="Parker M.S."/>
            <person name="Palenik B."/>
            <person name="Pazour G.J."/>
            <person name="Richardson P.M."/>
            <person name="Rynearson T.A."/>
            <person name="Saito M.A."/>
            <person name="Schwartz D.C."/>
            <person name="Thamatrakoln K."/>
            <person name="Valentin K."/>
            <person name="Vardi A."/>
            <person name="Wilkerson F.P."/>
            <person name="Rokhsar D.S."/>
        </authorList>
    </citation>
    <scope>NUCLEOTIDE SEQUENCE [LARGE SCALE GENOMIC DNA]</scope>
    <source>
        <strain evidence="5 6">CCMP1335</strain>
    </source>
</reference>
<evidence type="ECO:0000313" key="6">
    <source>
        <dbReference type="Proteomes" id="UP000001449"/>
    </source>
</evidence>
<evidence type="ECO:0000256" key="1">
    <source>
        <dbReference type="ARBA" id="ARBA00009732"/>
    </source>
</evidence>
<dbReference type="RefSeq" id="XP_002295733.1">
    <property type="nucleotide sequence ID" value="XM_002295697.1"/>
</dbReference>
<accession>B5YMF1</accession>
<evidence type="ECO:0000313" key="5">
    <source>
        <dbReference type="EMBL" id="ACI64450.1"/>
    </source>
</evidence>
<dbReference type="GO" id="GO:0004604">
    <property type="term" value="F:phosphoadenylyl-sulfate reductase (thioredoxin) activity"/>
    <property type="evidence" value="ECO:0000318"/>
    <property type="project" value="GO_Central"/>
</dbReference>
<dbReference type="Proteomes" id="UP000001449">
    <property type="component" value="Chromosome 7"/>
</dbReference>
<organism evidence="5 6">
    <name type="scientific">Thalassiosira pseudonana</name>
    <name type="common">Marine diatom</name>
    <name type="synonym">Cyclotella nana</name>
    <dbReference type="NCBI Taxonomy" id="35128"/>
    <lineage>
        <taxon>Eukaryota</taxon>
        <taxon>Sar</taxon>
        <taxon>Stramenopiles</taxon>
        <taxon>Ochrophyta</taxon>
        <taxon>Bacillariophyta</taxon>
        <taxon>Coscinodiscophyceae</taxon>
        <taxon>Thalassiosirophycidae</taxon>
        <taxon>Thalassiosirales</taxon>
        <taxon>Thalassiosiraceae</taxon>
        <taxon>Thalassiosira</taxon>
    </lineage>
</organism>
<dbReference type="InParanoid" id="B5YMF1"/>
<dbReference type="KEGG" id="tps:THAPS_35690"/>
<dbReference type="PANTHER" id="PTHR46509">
    <property type="entry name" value="PHOSPHOADENOSINE PHOSPHOSULFATE REDUCTASE"/>
    <property type="match status" value="1"/>
</dbReference>
<dbReference type="AlphaFoldDB" id="B5YMF1"/>
<dbReference type="OMA" id="CQVRKVR"/>
<feature type="domain" description="Phosphoadenosine phosphosulphate reductase" evidence="4">
    <location>
        <begin position="49"/>
        <end position="232"/>
    </location>
</feature>
<dbReference type="NCBIfam" id="NF002537">
    <property type="entry name" value="PRK02090.1"/>
    <property type="match status" value="1"/>
</dbReference>
<dbReference type="InterPro" id="IPR014729">
    <property type="entry name" value="Rossmann-like_a/b/a_fold"/>
</dbReference>
<dbReference type="GeneID" id="7446213"/>